<dbReference type="InterPro" id="IPR056298">
    <property type="entry name" value="AlkZ-rel"/>
</dbReference>
<protein>
    <submittedName>
        <fullName evidence="2">Uncharacterized protein</fullName>
    </submittedName>
</protein>
<feature type="region of interest" description="Disordered" evidence="1">
    <location>
        <begin position="273"/>
        <end position="296"/>
    </location>
</feature>
<dbReference type="AlphaFoldDB" id="A0A8J3UZJ6"/>
<gene>
    <name evidence="2" type="ORF">Pth03_11410</name>
</gene>
<dbReference type="EMBL" id="BOOR01000007">
    <property type="protein sequence ID" value="GII52752.1"/>
    <property type="molecule type" value="Genomic_DNA"/>
</dbReference>
<dbReference type="RefSeq" id="WP_203943047.1">
    <property type="nucleotide sequence ID" value="NZ_BOOR01000007.1"/>
</dbReference>
<evidence type="ECO:0000256" key="1">
    <source>
        <dbReference type="SAM" id="MobiDB-lite"/>
    </source>
</evidence>
<sequence>MRMASWSSFRHPPEGSTFLLPDVNAGVVGVGTDVESALDDLVAARRSRWWCDGPPLRDIEEAKEFVEDVGFCLLFGGREARYPSLREASRDDSRPRLPSGWGDDLEAMWTWKDELPVRGEAWLGKYLSGKQTLIAPGLLADLYEYAGVPEDFHAAHDLGPVAVKVATHLLHEGPTPTRTLRAIFGESAKTVDKAVADLGRKLLVTNYGVEETGSGWASCVLELTARAFTVPSQGSRAERDAGAAACFLDTMITTRPGDLRRAFGWPRERADAALPALSREAPRATPSAARAPGRSG</sequence>
<name>A0A8J3UZJ6_9ACTN</name>
<dbReference type="Pfam" id="PF24741">
    <property type="entry name" value="AlkZ-rel"/>
    <property type="match status" value="1"/>
</dbReference>
<proteinExistence type="predicted"/>
<organism evidence="2 3">
    <name type="scientific">Planotetraspora thailandica</name>
    <dbReference type="NCBI Taxonomy" id="487172"/>
    <lineage>
        <taxon>Bacteria</taxon>
        <taxon>Bacillati</taxon>
        <taxon>Actinomycetota</taxon>
        <taxon>Actinomycetes</taxon>
        <taxon>Streptosporangiales</taxon>
        <taxon>Streptosporangiaceae</taxon>
        <taxon>Planotetraspora</taxon>
    </lineage>
</organism>
<feature type="compositionally biased region" description="Low complexity" evidence="1">
    <location>
        <begin position="283"/>
        <end position="296"/>
    </location>
</feature>
<accession>A0A8J3UZJ6</accession>
<evidence type="ECO:0000313" key="3">
    <source>
        <dbReference type="Proteomes" id="UP000605992"/>
    </source>
</evidence>
<dbReference type="Proteomes" id="UP000605992">
    <property type="component" value="Unassembled WGS sequence"/>
</dbReference>
<reference evidence="2" key="1">
    <citation type="submission" date="2021-01" db="EMBL/GenBank/DDBJ databases">
        <title>Whole genome shotgun sequence of Planotetraspora thailandica NBRC 104271.</title>
        <authorList>
            <person name="Komaki H."/>
            <person name="Tamura T."/>
        </authorList>
    </citation>
    <scope>NUCLEOTIDE SEQUENCE</scope>
    <source>
        <strain evidence="2">NBRC 104271</strain>
    </source>
</reference>
<evidence type="ECO:0000313" key="2">
    <source>
        <dbReference type="EMBL" id="GII52752.1"/>
    </source>
</evidence>
<keyword evidence="3" id="KW-1185">Reference proteome</keyword>
<comment type="caution">
    <text evidence="2">The sequence shown here is derived from an EMBL/GenBank/DDBJ whole genome shotgun (WGS) entry which is preliminary data.</text>
</comment>